<gene>
    <name evidence="2" type="ORF">FYJ85_01340</name>
</gene>
<evidence type="ECO:0000256" key="1">
    <source>
        <dbReference type="SAM" id="Phobius"/>
    </source>
</evidence>
<feature type="transmembrane region" description="Helical" evidence="1">
    <location>
        <begin position="6"/>
        <end position="29"/>
    </location>
</feature>
<protein>
    <submittedName>
        <fullName evidence="2">DUF1559 domain-containing protein</fullName>
    </submittedName>
</protein>
<comment type="caution">
    <text evidence="2">The sequence shown here is derived from an EMBL/GenBank/DDBJ whole genome shotgun (WGS) entry which is preliminary data.</text>
</comment>
<keyword evidence="1" id="KW-0812">Transmembrane</keyword>
<dbReference type="RefSeq" id="WP_154416751.1">
    <property type="nucleotide sequence ID" value="NZ_DBFCGB010000247.1"/>
</dbReference>
<reference evidence="2 3" key="1">
    <citation type="submission" date="2019-08" db="EMBL/GenBank/DDBJ databases">
        <title>In-depth cultivation of the pig gut microbiome towards novel bacterial diversity and tailored functional studies.</title>
        <authorList>
            <person name="Wylensek D."/>
            <person name="Hitch T.C.A."/>
            <person name="Clavel T."/>
        </authorList>
    </citation>
    <scope>NUCLEOTIDE SEQUENCE [LARGE SCALE GENOMIC DNA]</scope>
    <source>
        <strain evidence="2 3">BBE-744-WT-12</strain>
    </source>
</reference>
<evidence type="ECO:0000313" key="3">
    <source>
        <dbReference type="Proteomes" id="UP000435649"/>
    </source>
</evidence>
<organism evidence="2 3">
    <name type="scientific">Victivallis lenta</name>
    <dbReference type="NCBI Taxonomy" id="2606640"/>
    <lineage>
        <taxon>Bacteria</taxon>
        <taxon>Pseudomonadati</taxon>
        <taxon>Lentisphaerota</taxon>
        <taxon>Lentisphaeria</taxon>
        <taxon>Victivallales</taxon>
        <taxon>Victivallaceae</taxon>
        <taxon>Victivallis</taxon>
    </lineage>
</organism>
<dbReference type="AlphaFoldDB" id="A0A844FZ26"/>
<keyword evidence="1" id="KW-0472">Membrane</keyword>
<dbReference type="SUPFAM" id="SSF54523">
    <property type="entry name" value="Pili subunits"/>
    <property type="match status" value="1"/>
</dbReference>
<keyword evidence="3" id="KW-1185">Reference proteome</keyword>
<evidence type="ECO:0000313" key="2">
    <source>
        <dbReference type="EMBL" id="MST95691.1"/>
    </source>
</evidence>
<dbReference type="InterPro" id="IPR012902">
    <property type="entry name" value="N_methyl_site"/>
</dbReference>
<sequence>MKAHLFTLIELLVVIAIIAILASMLLPALSKARDRAKSANCTSNLKQIGFAAITYTGDYNGLTNPYWGDSVPGDPKKETPEYIILKANRLKGWNIYYGMGRLTQLKYLAGGKVFGCPLLTNLYGAAGNFDGVANYKDFYDVSKYDQNLGSKYLCSGYYFVPFDLETTYRSGFPSDKGWSGTSYRLNKPNLPMITDDLQFKSRRHTPVGVNVCYQDGSVKSQVTSTQCGWLWWEMRDLWKELDRNRRK</sequence>
<proteinExistence type="predicted"/>
<dbReference type="Gene3D" id="3.30.700.10">
    <property type="entry name" value="Glycoprotein, Type 4 Pilin"/>
    <property type="match status" value="1"/>
</dbReference>
<dbReference type="EMBL" id="VUNS01000001">
    <property type="protein sequence ID" value="MST95691.1"/>
    <property type="molecule type" value="Genomic_DNA"/>
</dbReference>
<name>A0A844FZ26_9BACT</name>
<keyword evidence="1" id="KW-1133">Transmembrane helix</keyword>
<dbReference type="InterPro" id="IPR045584">
    <property type="entry name" value="Pilin-like"/>
</dbReference>
<dbReference type="NCBIfam" id="TIGR02532">
    <property type="entry name" value="IV_pilin_GFxxxE"/>
    <property type="match status" value="1"/>
</dbReference>
<dbReference type="PANTHER" id="PTHR30093">
    <property type="entry name" value="GENERAL SECRETION PATHWAY PROTEIN G"/>
    <property type="match status" value="1"/>
</dbReference>
<accession>A0A844FZ26</accession>
<dbReference type="Proteomes" id="UP000435649">
    <property type="component" value="Unassembled WGS sequence"/>
</dbReference>